<dbReference type="CDD" id="cd00063">
    <property type="entry name" value="FN3"/>
    <property type="match status" value="1"/>
</dbReference>
<feature type="chain" id="PRO_5045757077" evidence="1">
    <location>
        <begin position="24"/>
        <end position="588"/>
    </location>
</feature>
<dbReference type="PROSITE" id="PS51257">
    <property type="entry name" value="PROKAR_LIPOPROTEIN"/>
    <property type="match status" value="1"/>
</dbReference>
<accession>A0ABS5B493</accession>
<protein>
    <submittedName>
        <fullName evidence="2">Spore coat protein CotH</fullName>
    </submittedName>
</protein>
<dbReference type="PANTHER" id="PTHR40050">
    <property type="entry name" value="INNER SPORE COAT PROTEIN H"/>
    <property type="match status" value="1"/>
</dbReference>
<dbReference type="Gene3D" id="2.60.40.10">
    <property type="entry name" value="Immunoglobulins"/>
    <property type="match status" value="1"/>
</dbReference>
<keyword evidence="2" id="KW-0946">Virion</keyword>
<dbReference type="EMBL" id="PRDG01000004">
    <property type="protein sequence ID" value="MBP2623648.1"/>
    <property type="molecule type" value="Genomic_DNA"/>
</dbReference>
<proteinExistence type="predicted"/>
<dbReference type="Pfam" id="PF08757">
    <property type="entry name" value="CotH"/>
    <property type="match status" value="1"/>
</dbReference>
<gene>
    <name evidence="2" type="ORF">C4K46_06805</name>
</gene>
<dbReference type="InterPro" id="IPR003961">
    <property type="entry name" value="FN3_dom"/>
</dbReference>
<dbReference type="RefSeq" id="WP_209628155.1">
    <property type="nucleotide sequence ID" value="NZ_PRDG01000004.1"/>
</dbReference>
<dbReference type="InterPro" id="IPR014867">
    <property type="entry name" value="Spore_coat_CotH_CotH2/3/7"/>
</dbReference>
<dbReference type="PANTHER" id="PTHR40050:SF1">
    <property type="entry name" value="INNER SPORE COAT PROTEIN H"/>
    <property type="match status" value="1"/>
</dbReference>
<keyword evidence="2" id="KW-0167">Capsid protein</keyword>
<reference evidence="2 3" key="1">
    <citation type="submission" date="2018-02" db="EMBL/GenBank/DDBJ databases">
        <title>Draft genome sequence of Streptococcus oricebi CCUG 70868T type strain.</title>
        <authorList>
            <person name="Mendez V."/>
            <person name="Salva-Serra F."/>
            <person name="Jaen-Luchoro D."/>
            <person name="Gonzales-Siles L."/>
            <person name="Karlsson R."/>
            <person name="Engstrom-Jakobsson H."/>
            <person name="Busquets A."/>
            <person name="Gomila M."/>
            <person name="Pineiro-Iglesias B."/>
            <person name="Bennasar-Figueras A."/>
            <person name="Seeger M."/>
            <person name="Moore E."/>
        </authorList>
    </citation>
    <scope>NUCLEOTIDE SEQUENCE [LARGE SCALE GENOMIC DNA]</scope>
    <source>
        <strain evidence="2 3">CCUG 70868</strain>
    </source>
</reference>
<feature type="signal peptide" evidence="1">
    <location>
        <begin position="1"/>
        <end position="23"/>
    </location>
</feature>
<comment type="caution">
    <text evidence="2">The sequence shown here is derived from an EMBL/GenBank/DDBJ whole genome shotgun (WGS) entry which is preliminary data.</text>
</comment>
<sequence length="588" mass="67732">MKNKTKQQLFLLLTTLAVGTLLAACSSKGSQSQTGTKVDKAKEEKIEDMQLRDNDSLYANRDDTSVVTMYLTVRRGNSSEGTDHSWQEINGLSAYDYERMGVDRYKVAGLLQVGDDNGPQAGQFGFDEAVPNATVQVRGQSSSKGKQKNYKIKIKKTKGKWEGQRTINLNKHVYEGLRFRNKLAYDLLEGIPQIMSLRTQFVHLYVKDETGDGQATFQDYGLYTQVEQLNKTALEAHGLDRNANLYKVNNFEFRQEEDKIVKEDDAKFDKKKFEELLEIKGDHDHTKLVNTLKRVNDPSVSADDLLKKDFDAENIQYWMAFQILMGNIDTKNRNMYLYSPQLSSKWYILPWDNDAVFLKTEREYLGDDKDSGNSWEVGVSNYWGNILFQRLLKSDKFREGLNKAVNDLKQYLTEDRINEMSRKYASVVQPYLAKMPDEAHARLTPPKYEEVLNRLPKEVERNYQAYVDSLHKPQPFFISDPTIENGKMHLAWETAYDFSNKDVSYHLEVAKDYNFNDKVLDQDNLRSLTFDTDTLPKGQYFIRITATNSDGASQRAFDTYFADSSKFYGIKSFYVLEDGKIGADNYVD</sequence>
<evidence type="ECO:0000313" key="3">
    <source>
        <dbReference type="Proteomes" id="UP001519296"/>
    </source>
</evidence>
<dbReference type="InterPro" id="IPR036116">
    <property type="entry name" value="FN3_sf"/>
</dbReference>
<dbReference type="Proteomes" id="UP001519296">
    <property type="component" value="Unassembled WGS sequence"/>
</dbReference>
<organism evidence="2 3">
    <name type="scientific">Streptococcus oricebi</name>
    <dbReference type="NCBI Taxonomy" id="1547447"/>
    <lineage>
        <taxon>Bacteria</taxon>
        <taxon>Bacillati</taxon>
        <taxon>Bacillota</taxon>
        <taxon>Bacilli</taxon>
        <taxon>Lactobacillales</taxon>
        <taxon>Streptococcaceae</taxon>
        <taxon>Streptococcus</taxon>
    </lineage>
</organism>
<keyword evidence="3" id="KW-1185">Reference proteome</keyword>
<evidence type="ECO:0000256" key="1">
    <source>
        <dbReference type="SAM" id="SignalP"/>
    </source>
</evidence>
<dbReference type="InterPro" id="IPR013783">
    <property type="entry name" value="Ig-like_fold"/>
</dbReference>
<dbReference type="SUPFAM" id="SSF49265">
    <property type="entry name" value="Fibronectin type III"/>
    <property type="match status" value="1"/>
</dbReference>
<evidence type="ECO:0000313" key="2">
    <source>
        <dbReference type="EMBL" id="MBP2623648.1"/>
    </source>
</evidence>
<name>A0ABS5B493_9STRE</name>
<keyword evidence="1" id="KW-0732">Signal</keyword>